<feature type="transmembrane region" description="Helical" evidence="1">
    <location>
        <begin position="12"/>
        <end position="30"/>
    </location>
</feature>
<keyword evidence="1" id="KW-0472">Membrane</keyword>
<proteinExistence type="predicted"/>
<keyword evidence="1" id="KW-1133">Transmembrane helix</keyword>
<dbReference type="RefSeq" id="WP_078761454.1">
    <property type="nucleotide sequence ID" value="NZ_FUWS01000005.1"/>
</dbReference>
<dbReference type="STRING" id="1122192.SAMN02745673_02109"/>
<feature type="transmembrane region" description="Helical" evidence="1">
    <location>
        <begin position="96"/>
        <end position="117"/>
    </location>
</feature>
<feature type="transmembrane region" description="Helical" evidence="1">
    <location>
        <begin position="67"/>
        <end position="90"/>
    </location>
</feature>
<keyword evidence="3" id="KW-1185">Reference proteome</keyword>
<name>A0A1T4Q9D8_9ACTN</name>
<dbReference type="EMBL" id="FUWS01000005">
    <property type="protein sequence ID" value="SKA00315.1"/>
    <property type="molecule type" value="Genomic_DNA"/>
</dbReference>
<keyword evidence="1" id="KW-0812">Transmembrane</keyword>
<evidence type="ECO:0000313" key="2">
    <source>
        <dbReference type="EMBL" id="SKA00315.1"/>
    </source>
</evidence>
<dbReference type="AlphaFoldDB" id="A0A1T4Q9D8"/>
<dbReference type="PROSITE" id="PS51257">
    <property type="entry name" value="PROKAR_LIPOPROTEIN"/>
    <property type="match status" value="1"/>
</dbReference>
<protein>
    <submittedName>
        <fullName evidence="2">ATP synthase protein I</fullName>
    </submittedName>
</protein>
<evidence type="ECO:0000256" key="1">
    <source>
        <dbReference type="SAM" id="Phobius"/>
    </source>
</evidence>
<organism evidence="2 3">
    <name type="scientific">Marinactinospora thermotolerans DSM 45154</name>
    <dbReference type="NCBI Taxonomy" id="1122192"/>
    <lineage>
        <taxon>Bacteria</taxon>
        <taxon>Bacillati</taxon>
        <taxon>Actinomycetota</taxon>
        <taxon>Actinomycetes</taxon>
        <taxon>Streptosporangiales</taxon>
        <taxon>Nocardiopsidaceae</taxon>
        <taxon>Marinactinospora</taxon>
    </lineage>
</organism>
<dbReference type="OrthoDB" id="3542908at2"/>
<sequence length="149" mass="15014">MQEHDAKVLRGAAIPTLIVGAGCTAVFSAISGVPGAIGAVVALLLVLAFFGVSGFVVAKITKRNPDLFMPATLGGFLVKAVVLAVALVLLRGSDSVTWMDTTAFAAGALLGVIAWLAGHVRVIATSKSLHVDPVPSAVSPGAESGHETT</sequence>
<accession>A0A1T4Q9D8</accession>
<dbReference type="Proteomes" id="UP000190637">
    <property type="component" value="Unassembled WGS sequence"/>
</dbReference>
<gene>
    <name evidence="2" type="ORF">SAMN02745673_02109</name>
</gene>
<evidence type="ECO:0000313" key="3">
    <source>
        <dbReference type="Proteomes" id="UP000190637"/>
    </source>
</evidence>
<reference evidence="2 3" key="1">
    <citation type="submission" date="2017-02" db="EMBL/GenBank/DDBJ databases">
        <authorList>
            <person name="Peterson S.W."/>
        </authorList>
    </citation>
    <scope>NUCLEOTIDE SEQUENCE [LARGE SCALE GENOMIC DNA]</scope>
    <source>
        <strain evidence="2 3">DSM 45154</strain>
    </source>
</reference>
<feature type="transmembrane region" description="Helical" evidence="1">
    <location>
        <begin position="36"/>
        <end position="58"/>
    </location>
</feature>